<dbReference type="Pfam" id="PF16921">
    <property type="entry name" value="Tex_YqgF"/>
    <property type="match status" value="1"/>
</dbReference>
<dbReference type="InterPro" id="IPR055179">
    <property type="entry name" value="Tex-like_central_region"/>
</dbReference>
<dbReference type="SUPFAM" id="SSF50249">
    <property type="entry name" value="Nucleic acid-binding proteins"/>
    <property type="match status" value="1"/>
</dbReference>
<dbReference type="InterPro" id="IPR041692">
    <property type="entry name" value="HHH_9"/>
</dbReference>
<dbReference type="InterPro" id="IPR044146">
    <property type="entry name" value="S1_Tex"/>
</dbReference>
<dbReference type="SMART" id="SM00316">
    <property type="entry name" value="S1"/>
    <property type="match status" value="1"/>
</dbReference>
<evidence type="ECO:0000313" key="2">
    <source>
        <dbReference type="EMBL" id="AMN36664.1"/>
    </source>
</evidence>
<dbReference type="OrthoDB" id="9804714at2"/>
<dbReference type="FunFam" id="1.10.10.650:FF:000001">
    <property type="entry name" value="S1 RNA-binding domain 1"/>
    <property type="match status" value="1"/>
</dbReference>
<dbReference type="InterPro" id="IPR050437">
    <property type="entry name" value="Ribos_protein_bS1-like"/>
</dbReference>
<dbReference type="InterPro" id="IPR023323">
    <property type="entry name" value="Tex-like_dom_sf"/>
</dbReference>
<organism evidence="2 3">
    <name type="scientific">Clostridium perfringens</name>
    <dbReference type="NCBI Taxonomy" id="1502"/>
    <lineage>
        <taxon>Bacteria</taxon>
        <taxon>Bacillati</taxon>
        <taxon>Bacillota</taxon>
        <taxon>Clostridia</taxon>
        <taxon>Eubacteriales</taxon>
        <taxon>Clostridiaceae</taxon>
        <taxon>Clostridium</taxon>
    </lineage>
</organism>
<dbReference type="Gene3D" id="2.40.50.140">
    <property type="entry name" value="Nucleic acid-binding proteins"/>
    <property type="match status" value="1"/>
</dbReference>
<dbReference type="PANTHER" id="PTHR10724">
    <property type="entry name" value="30S RIBOSOMAL PROTEIN S1"/>
    <property type="match status" value="1"/>
</dbReference>
<proteinExistence type="predicted"/>
<dbReference type="InterPro" id="IPR018974">
    <property type="entry name" value="Tex-like_N"/>
</dbReference>
<dbReference type="FunFam" id="3.30.420.140:FF:000001">
    <property type="entry name" value="RNA-binding transcriptional accessory protein"/>
    <property type="match status" value="1"/>
</dbReference>
<dbReference type="Pfam" id="PF00575">
    <property type="entry name" value="S1"/>
    <property type="match status" value="1"/>
</dbReference>
<dbReference type="SUPFAM" id="SSF158832">
    <property type="entry name" value="Tex N-terminal region-like"/>
    <property type="match status" value="1"/>
</dbReference>
<dbReference type="AlphaFoldDB" id="A0A127EL29"/>
<dbReference type="Pfam" id="PF12836">
    <property type="entry name" value="HHH_3"/>
    <property type="match status" value="1"/>
</dbReference>
<dbReference type="Gene3D" id="1.10.10.650">
    <property type="entry name" value="RuvA domain 2-like"/>
    <property type="match status" value="1"/>
</dbReference>
<dbReference type="CDD" id="cd05685">
    <property type="entry name" value="S1_Tex"/>
    <property type="match status" value="1"/>
</dbReference>
<dbReference type="FunFam" id="2.40.50.140:FF:000051">
    <property type="entry name" value="RNA-binding transcriptional accessory protein"/>
    <property type="match status" value="1"/>
</dbReference>
<dbReference type="Gene3D" id="1.10.3500.10">
    <property type="entry name" value="Tex N-terminal region-like"/>
    <property type="match status" value="1"/>
</dbReference>
<dbReference type="Gene3D" id="1.10.150.310">
    <property type="entry name" value="Tex RuvX-like domain-like"/>
    <property type="match status" value="1"/>
</dbReference>
<dbReference type="EMBL" id="CP010994">
    <property type="protein sequence ID" value="AMN36664.1"/>
    <property type="molecule type" value="Genomic_DNA"/>
</dbReference>
<dbReference type="RefSeq" id="WP_061429090.1">
    <property type="nucleotide sequence ID" value="NZ_CATNZO010000001.1"/>
</dbReference>
<dbReference type="GO" id="GO:0006139">
    <property type="term" value="P:nucleobase-containing compound metabolic process"/>
    <property type="evidence" value="ECO:0007669"/>
    <property type="project" value="InterPro"/>
</dbReference>
<reference evidence="2 3" key="1">
    <citation type="journal article" date="2016" name="PLoS ONE">
        <title>Plasmid Characterization and Chromosome Analysis of Two netF+ Clostridium perfringens Isolates Associated with Foal and Canine Necrotizing Enteritis.</title>
        <authorList>
            <person name="Mehdizadeh Gohari I."/>
            <person name="Kropinski A.M."/>
            <person name="Weese S.J."/>
            <person name="Parreira V.R."/>
            <person name="Whitehead A.E."/>
            <person name="Boerlin P."/>
            <person name="Prescott J.F."/>
        </authorList>
    </citation>
    <scope>NUCLEOTIDE SEQUENCE [LARGE SCALE GENOMIC DNA]</scope>
    <source>
        <strain evidence="2 3">JP838</strain>
    </source>
</reference>
<feature type="domain" description="S1 motif" evidence="1">
    <location>
        <begin position="648"/>
        <end position="717"/>
    </location>
</feature>
<dbReference type="InterPro" id="IPR023319">
    <property type="entry name" value="Tex-like_HTH_dom_sf"/>
</dbReference>
<protein>
    <recommendedName>
        <fullName evidence="1">S1 motif domain-containing protein</fullName>
    </recommendedName>
</protein>
<dbReference type="GO" id="GO:0006412">
    <property type="term" value="P:translation"/>
    <property type="evidence" value="ECO:0007669"/>
    <property type="project" value="TreeGrafter"/>
</dbReference>
<dbReference type="Pfam" id="PF17674">
    <property type="entry name" value="HHH_9"/>
    <property type="match status" value="1"/>
</dbReference>
<dbReference type="Pfam" id="PF22706">
    <property type="entry name" value="Tex_central_region"/>
    <property type="match status" value="1"/>
</dbReference>
<dbReference type="PROSITE" id="PS50126">
    <property type="entry name" value="S1"/>
    <property type="match status" value="1"/>
</dbReference>
<gene>
    <name evidence="2" type="ORF">JFP838_13095</name>
</gene>
<dbReference type="PANTHER" id="PTHR10724:SF10">
    <property type="entry name" value="S1 RNA-BINDING DOMAIN-CONTAINING PROTEIN 1"/>
    <property type="match status" value="1"/>
</dbReference>
<name>A0A127EL29_CLOPF</name>
<dbReference type="SMART" id="SM00732">
    <property type="entry name" value="YqgFc"/>
    <property type="match status" value="1"/>
</dbReference>
<sequence>MDNINHILSKELGISLKQVTSVIEMLDEGNTVPFIARYRKERTGGLTDEVLRKFNERLTYLRNLESRKEDVLRIIEEQEKLTPELKLKIEKATTLTEVEDIYRPFKAKKRTRATMAVEKGLKPLAELILSGEFNGNIVEEANKYINEEKGVKNEEEALQGAMDIISEIISDNADYRKWIRNFVQKDGIIQVKGSSEEQTPYEMYYDYKEPVRTIPSHRILAINRGEKEKILSVKVTCNDERIIDYLNKKVLKGNKITDKYLEESIKDSFKRLIYPSIEREIRSELTSKGEEGAIDIFKANLKALLMQAPIKGKVVMGFDPGFRTGCKVAILDETGKFVENTTVYPTAPQNRIDETISTLKKLIKKHGVQVISLGNGTASRESEEVIAKMLKEIKEETRKELFYVIVSEAGASVYSASELANKEYPDLDVTVRGAISIGRRLQDPLAELVKIDPKAIGVGQYQHDVTQKKLDESLAGIVEDCVNNVGVDLNIATPALLSYISGINASIAKNIVDYREENGKFKSRKELLKVKRLGQKAYEQCAGFLRVMESKEALDNTSVHPESYKVAKELIKTLGYTEEDLKNGKLVDIDERVKAKGISNLAKELEVGEPTLNDIIKEIKKPGRDPREELPKPIFKSGVIEMKDLKPGMILMGTVRNVSDFGAFVDIGVHQDGLVHKSQMADRFVKHPLDIVKVGDVVEVRILDVDLKRKRISLSMKKEG</sequence>
<dbReference type="Proteomes" id="UP000070260">
    <property type="component" value="Chromosome"/>
</dbReference>
<dbReference type="Pfam" id="PF09371">
    <property type="entry name" value="Tex_N"/>
    <property type="match status" value="1"/>
</dbReference>
<dbReference type="SUPFAM" id="SSF53098">
    <property type="entry name" value="Ribonuclease H-like"/>
    <property type="match status" value="1"/>
</dbReference>
<accession>A0A127EL29</accession>
<dbReference type="GO" id="GO:0005737">
    <property type="term" value="C:cytoplasm"/>
    <property type="evidence" value="ECO:0007669"/>
    <property type="project" value="UniProtKB-ARBA"/>
</dbReference>
<evidence type="ECO:0000313" key="3">
    <source>
        <dbReference type="Proteomes" id="UP000070260"/>
    </source>
</evidence>
<evidence type="ECO:0000259" key="1">
    <source>
        <dbReference type="PROSITE" id="PS50126"/>
    </source>
</evidence>
<dbReference type="Gene3D" id="3.30.420.140">
    <property type="entry name" value="YqgF/RNase H-like domain"/>
    <property type="match status" value="1"/>
</dbReference>
<dbReference type="PATRIC" id="fig|1502.177.peg.2671"/>
<dbReference type="InterPro" id="IPR032639">
    <property type="entry name" value="Tex_YqgF"/>
</dbReference>
<dbReference type="InterPro" id="IPR010994">
    <property type="entry name" value="RuvA_2-like"/>
</dbReference>
<dbReference type="InterPro" id="IPR012337">
    <property type="entry name" value="RNaseH-like_sf"/>
</dbReference>
<dbReference type="InterPro" id="IPR037027">
    <property type="entry name" value="YqgF/RNaseH-like_dom_sf"/>
</dbReference>
<dbReference type="InterPro" id="IPR012340">
    <property type="entry name" value="NA-bd_OB-fold"/>
</dbReference>
<dbReference type="FunFam" id="1.10.150.310:FF:000001">
    <property type="entry name" value="RNA-binding transcriptional accessory protein"/>
    <property type="match status" value="1"/>
</dbReference>
<dbReference type="GO" id="GO:0003735">
    <property type="term" value="F:structural constituent of ribosome"/>
    <property type="evidence" value="ECO:0007669"/>
    <property type="project" value="TreeGrafter"/>
</dbReference>
<dbReference type="SUPFAM" id="SSF47781">
    <property type="entry name" value="RuvA domain 2-like"/>
    <property type="match status" value="2"/>
</dbReference>
<dbReference type="GO" id="GO:0003729">
    <property type="term" value="F:mRNA binding"/>
    <property type="evidence" value="ECO:0007669"/>
    <property type="project" value="UniProtKB-ARBA"/>
</dbReference>
<dbReference type="InterPro" id="IPR006641">
    <property type="entry name" value="YqgF/RNaseH-like_dom"/>
</dbReference>
<dbReference type="InterPro" id="IPR003029">
    <property type="entry name" value="S1_domain"/>
</dbReference>